<accession>A0ACC1Q3B1</accession>
<organism evidence="1 2">
    <name type="scientific">Trametes sanguinea</name>
    <dbReference type="NCBI Taxonomy" id="158606"/>
    <lineage>
        <taxon>Eukaryota</taxon>
        <taxon>Fungi</taxon>
        <taxon>Dikarya</taxon>
        <taxon>Basidiomycota</taxon>
        <taxon>Agaricomycotina</taxon>
        <taxon>Agaricomycetes</taxon>
        <taxon>Polyporales</taxon>
        <taxon>Polyporaceae</taxon>
        <taxon>Trametes</taxon>
    </lineage>
</organism>
<keyword evidence="2" id="KW-1185">Reference proteome</keyword>
<protein>
    <submittedName>
        <fullName evidence="1">Uncharacterized protein</fullName>
    </submittedName>
</protein>
<sequence length="231" mass="26101">MLDYIRNLWLANSQQIVNLTTPICNVSAEMYNDREDDDVVEIPLYIHVPPRRDNGQKRALLVSIVVEMINTQSTWVEASWDEVEVPHPYQPAPELPPPAVPHIDGVRVYMPSNALQAPVYILVRRINGCRLLIAMSVNEMSSPDGTVNLDIKFETTTLGHRRRTSRARPVATWNLLRGALLSTEHYATPIEDLVLMLALELLSRTEPAADDTHRLSDSELEDENTVEAMLL</sequence>
<dbReference type="Proteomes" id="UP001144978">
    <property type="component" value="Unassembled WGS sequence"/>
</dbReference>
<evidence type="ECO:0000313" key="1">
    <source>
        <dbReference type="EMBL" id="KAJ3008523.1"/>
    </source>
</evidence>
<gene>
    <name evidence="1" type="ORF">NUW54_g3120</name>
</gene>
<evidence type="ECO:0000313" key="2">
    <source>
        <dbReference type="Proteomes" id="UP001144978"/>
    </source>
</evidence>
<reference evidence="1" key="1">
    <citation type="submission" date="2022-08" db="EMBL/GenBank/DDBJ databases">
        <title>Genome Sequence of Pycnoporus sanguineus.</title>
        <authorList>
            <person name="Buettner E."/>
        </authorList>
    </citation>
    <scope>NUCLEOTIDE SEQUENCE</scope>
    <source>
        <strain evidence="1">CG-C14</strain>
    </source>
</reference>
<comment type="caution">
    <text evidence="1">The sequence shown here is derived from an EMBL/GenBank/DDBJ whole genome shotgun (WGS) entry which is preliminary data.</text>
</comment>
<proteinExistence type="predicted"/>
<dbReference type="EMBL" id="JANSHE010000635">
    <property type="protein sequence ID" value="KAJ3008523.1"/>
    <property type="molecule type" value="Genomic_DNA"/>
</dbReference>
<name>A0ACC1Q3B1_9APHY</name>